<feature type="compositionally biased region" description="Polar residues" evidence="16">
    <location>
        <begin position="580"/>
        <end position="591"/>
    </location>
</feature>
<dbReference type="PANTHER" id="PTHR12147:SF58">
    <property type="entry name" value="VACUOLAR MEMBRANE PROTEASE"/>
    <property type="match status" value="1"/>
</dbReference>
<dbReference type="Proteomes" id="UP000292957">
    <property type="component" value="Unassembled WGS sequence"/>
</dbReference>
<dbReference type="EMBL" id="ML143441">
    <property type="protein sequence ID" value="TBU26754.1"/>
    <property type="molecule type" value="Genomic_DNA"/>
</dbReference>
<accession>A0A4Q9MH23</accession>
<dbReference type="InterPro" id="IPR053976">
    <property type="entry name" value="PFF1_TM"/>
</dbReference>
<proteinExistence type="inferred from homology"/>
<dbReference type="Pfam" id="PF04389">
    <property type="entry name" value="Peptidase_M28"/>
    <property type="match status" value="1"/>
</dbReference>
<dbReference type="PANTHER" id="PTHR12147">
    <property type="entry name" value="METALLOPEPTIDASE M28 FAMILY MEMBER"/>
    <property type="match status" value="1"/>
</dbReference>
<dbReference type="Pfam" id="PF22250">
    <property type="entry name" value="PFF1_C"/>
    <property type="match status" value="1"/>
</dbReference>
<protein>
    <recommendedName>
        <fullName evidence="15">Peptide hydrolase</fullName>
        <ecNumber evidence="15">3.4.-.-</ecNumber>
    </recommendedName>
</protein>
<evidence type="ECO:0000256" key="6">
    <source>
        <dbReference type="ARBA" id="ARBA00022670"/>
    </source>
</evidence>
<evidence type="ECO:0000256" key="4">
    <source>
        <dbReference type="ARBA" id="ARBA00010918"/>
    </source>
</evidence>
<evidence type="ECO:0000256" key="12">
    <source>
        <dbReference type="ARBA" id="ARBA00023049"/>
    </source>
</evidence>
<dbReference type="GO" id="GO:0046872">
    <property type="term" value="F:metal ion binding"/>
    <property type="evidence" value="ECO:0007669"/>
    <property type="project" value="UniProtKB-KW"/>
</dbReference>
<evidence type="ECO:0000256" key="16">
    <source>
        <dbReference type="SAM" id="MobiDB-lite"/>
    </source>
</evidence>
<evidence type="ECO:0000256" key="13">
    <source>
        <dbReference type="ARBA" id="ARBA00023136"/>
    </source>
</evidence>
<keyword evidence="13 17" id="KW-0472">Membrane</keyword>
<evidence type="ECO:0000256" key="17">
    <source>
        <dbReference type="SAM" id="Phobius"/>
    </source>
</evidence>
<dbReference type="EC" id="3.4.-.-" evidence="15"/>
<evidence type="ECO:0000256" key="10">
    <source>
        <dbReference type="ARBA" id="ARBA00022833"/>
    </source>
</evidence>
<feature type="transmembrane region" description="Helical" evidence="17">
    <location>
        <begin position="361"/>
        <end position="384"/>
    </location>
</feature>
<comment type="similarity">
    <text evidence="4 15">Belongs to the peptidase M28 family.</text>
</comment>
<keyword evidence="6 15" id="KW-0645">Protease</keyword>
<keyword evidence="12" id="KW-0482">Metalloprotease</keyword>
<dbReference type="GO" id="GO:0008235">
    <property type="term" value="F:metalloexopeptidase activity"/>
    <property type="evidence" value="ECO:0007669"/>
    <property type="project" value="InterPro"/>
</dbReference>
<gene>
    <name evidence="21" type="ORF">BD311DRAFT_761829</name>
</gene>
<keyword evidence="11 17" id="KW-1133">Transmembrane helix</keyword>
<evidence type="ECO:0000256" key="3">
    <source>
        <dbReference type="ARBA" id="ARBA00004128"/>
    </source>
</evidence>
<evidence type="ECO:0000259" key="20">
    <source>
        <dbReference type="Pfam" id="PF22251"/>
    </source>
</evidence>
<evidence type="ECO:0000256" key="14">
    <source>
        <dbReference type="ARBA" id="ARBA00023180"/>
    </source>
</evidence>
<feature type="transmembrane region" description="Helical" evidence="17">
    <location>
        <begin position="452"/>
        <end position="474"/>
    </location>
</feature>
<evidence type="ECO:0000256" key="7">
    <source>
        <dbReference type="ARBA" id="ARBA00022692"/>
    </source>
</evidence>
<evidence type="ECO:0000256" key="2">
    <source>
        <dbReference type="ARBA" id="ARBA00003273"/>
    </source>
</evidence>
<dbReference type="GO" id="GO:0005774">
    <property type="term" value="C:vacuolar membrane"/>
    <property type="evidence" value="ECO:0007669"/>
    <property type="project" value="UniProtKB-SubCell"/>
</dbReference>
<keyword evidence="7 17" id="KW-0812">Transmembrane</keyword>
<keyword evidence="5" id="KW-0926">Vacuole</keyword>
<feature type="transmembrane region" description="Helical" evidence="17">
    <location>
        <begin position="514"/>
        <end position="534"/>
    </location>
</feature>
<name>A0A4Q9MH23_9APHY</name>
<keyword evidence="9 15" id="KW-0378">Hydrolase</keyword>
<dbReference type="GO" id="GO:0006508">
    <property type="term" value="P:proteolysis"/>
    <property type="evidence" value="ECO:0007669"/>
    <property type="project" value="UniProtKB-KW"/>
</dbReference>
<feature type="transmembrane region" description="Helical" evidence="17">
    <location>
        <begin position="486"/>
        <end position="508"/>
    </location>
</feature>
<feature type="transmembrane region" description="Helical" evidence="17">
    <location>
        <begin position="643"/>
        <end position="664"/>
    </location>
</feature>
<evidence type="ECO:0000256" key="8">
    <source>
        <dbReference type="ARBA" id="ARBA00022723"/>
    </source>
</evidence>
<comment type="subcellular location">
    <subcellularLocation>
        <location evidence="3">Vacuole membrane</location>
        <topology evidence="3">Multi-pass membrane protein</topology>
    </subcellularLocation>
</comment>
<keyword evidence="10 15" id="KW-0862">Zinc</keyword>
<feature type="region of interest" description="Disordered" evidence="16">
    <location>
        <begin position="580"/>
        <end position="599"/>
    </location>
</feature>
<dbReference type="AlphaFoldDB" id="A0A4Q9MH23"/>
<feature type="transmembrane region" description="Helical" evidence="17">
    <location>
        <begin position="421"/>
        <end position="440"/>
    </location>
</feature>
<feature type="transmembrane region" description="Helical" evidence="17">
    <location>
        <begin position="12"/>
        <end position="34"/>
    </location>
</feature>
<dbReference type="InterPro" id="IPR048024">
    <property type="entry name" value="Fxna-like_M28_dom"/>
</dbReference>
<dbReference type="InterPro" id="IPR053975">
    <property type="entry name" value="PFF1_C"/>
</dbReference>
<evidence type="ECO:0000313" key="21">
    <source>
        <dbReference type="EMBL" id="TBU26754.1"/>
    </source>
</evidence>
<evidence type="ECO:0000256" key="5">
    <source>
        <dbReference type="ARBA" id="ARBA00022554"/>
    </source>
</evidence>
<feature type="domain" description="Peptidase M28" evidence="18">
    <location>
        <begin position="135"/>
        <end position="303"/>
    </location>
</feature>
<keyword evidence="8 15" id="KW-0479">Metal-binding</keyword>
<dbReference type="InterPro" id="IPR045175">
    <property type="entry name" value="M28_fam"/>
</dbReference>
<dbReference type="SUPFAM" id="SSF53187">
    <property type="entry name" value="Zn-dependent exopeptidases"/>
    <property type="match status" value="1"/>
</dbReference>
<feature type="domain" description="Vacuolar membrane protease C-terminal" evidence="19">
    <location>
        <begin position="748"/>
        <end position="991"/>
    </location>
</feature>
<evidence type="ECO:0000259" key="19">
    <source>
        <dbReference type="Pfam" id="PF22250"/>
    </source>
</evidence>
<dbReference type="Pfam" id="PF22251">
    <property type="entry name" value="PFF1_TM"/>
    <property type="match status" value="1"/>
</dbReference>
<comment type="cofactor">
    <cofactor evidence="1">
        <name>Zn(2+)</name>
        <dbReference type="ChEBI" id="CHEBI:29105"/>
    </cofactor>
</comment>
<feature type="transmembrane region" description="Helical" evidence="17">
    <location>
        <begin position="684"/>
        <end position="704"/>
    </location>
</feature>
<dbReference type="Gene3D" id="3.40.630.10">
    <property type="entry name" value="Zn peptidases"/>
    <property type="match status" value="1"/>
</dbReference>
<evidence type="ECO:0000256" key="15">
    <source>
        <dbReference type="RuleBase" id="RU361240"/>
    </source>
</evidence>
<evidence type="ECO:0000259" key="18">
    <source>
        <dbReference type="Pfam" id="PF04389"/>
    </source>
</evidence>
<evidence type="ECO:0000256" key="11">
    <source>
        <dbReference type="ARBA" id="ARBA00022989"/>
    </source>
</evidence>
<evidence type="ECO:0000256" key="1">
    <source>
        <dbReference type="ARBA" id="ARBA00001947"/>
    </source>
</evidence>
<dbReference type="CDD" id="cd03875">
    <property type="entry name" value="M28_Fxna_like"/>
    <property type="match status" value="1"/>
</dbReference>
<comment type="function">
    <text evidence="2">May be involved in vacuolar sorting and osmoregulation.</text>
</comment>
<organism evidence="21">
    <name type="scientific">Dichomitus squalens</name>
    <dbReference type="NCBI Taxonomy" id="114155"/>
    <lineage>
        <taxon>Eukaryota</taxon>
        <taxon>Fungi</taxon>
        <taxon>Dikarya</taxon>
        <taxon>Basidiomycota</taxon>
        <taxon>Agaricomycotina</taxon>
        <taxon>Agaricomycetes</taxon>
        <taxon>Polyporales</taxon>
        <taxon>Polyporaceae</taxon>
        <taxon>Dichomitus</taxon>
    </lineage>
</organism>
<sequence length="997" mass="108837">MLERLASPFKFTAASVAAVAVIIYAALFTSVLVFDDLPRVPKNTCGLDLDRAYEALSVITSRPHPFISHANDDVRDYILARLKPLADSHDYIHLSDDRTSNVTYIAAKDHAVYFEGTNVLLKIDGTDTRLASRDSKPDGVLFSCHYDSVSTAPGATDDGMGVATLLEMAEYFAHPERRPRRTAIIFFNNGEEDQLNGAHAYFEHPWSILASTFINLEGAASGGRPVVFRSTSLGVAQSLLHSAVQHPHGNVLTSDAFSAGLIRSSTDYEIYARGVEGEAEGLQGFDFAFYKNRAYYHTRRDSIPGMGHSEGRKALWSMMELVRGSALGLLNGDDSGKDVRRSVYFDILGRSLLLFSMDAVYVFNIVFLIIGPMSAVGLLAWVILSAKHHSSVDSVSENVVPPGFAGKLKVAVKALAGWERFWLALIVSVLAHTALVTAFVKLNPYTVHSGGYTVLAVFLTTSYLALVVPLQALHYFLPPTFVSQKLAVTLSLYSFSWLLLLVSTVAISTKHLGSLYWVNPLYLGAWLAVVLELVRAGRIGDPGNERGYKSELFSTHEEREAQAEGEVSGRRLVRGVLYEASSQQEDGQTNGDHAEAGEEVETAPTEITPLMHQHRRISHGGGEYVTLDSPEAIELAGKQREEYGWWIAQILVLVPATVILVLQLEVLLLNALQHTLVDGSSPALVYRLLALFSVLVFVPVTPFAHKLPQSLNAAVAALLVVLLVGSWTTFPFTQVAPFRVYFQQSVEVTSSISSPGLAINPLVSTRADAHHSTVVSAETTLTGLKGYIDRYITSGIPSSWNANVSCDPKGLRPDLMTCKWATGLLPSPYGNISVPPGAPSASPRVHWLDVETERLNATRALISIRGENTRGCRLYFDQPITYIDIRSSGRFQQPGKLQGGYEMPQGGVKEARLWSRTWGKTLVVEVGWEPESSGGSGEPELSGRAACEWAEYASAAQGQSRSGTIPAFEEVKAFLPLWALPTKLADGLVEVWTKFVV</sequence>
<dbReference type="OrthoDB" id="76293at2759"/>
<dbReference type="InterPro" id="IPR007484">
    <property type="entry name" value="Peptidase_M28"/>
</dbReference>
<feature type="transmembrane region" description="Helical" evidence="17">
    <location>
        <begin position="711"/>
        <end position="730"/>
    </location>
</feature>
<keyword evidence="14" id="KW-0325">Glycoprotein</keyword>
<feature type="domain" description="Vacuolar membrane protease transmembrane" evidence="20">
    <location>
        <begin position="420"/>
        <end position="707"/>
    </location>
</feature>
<evidence type="ECO:0000256" key="9">
    <source>
        <dbReference type="ARBA" id="ARBA00022801"/>
    </source>
</evidence>
<reference evidence="21" key="1">
    <citation type="submission" date="2019-01" db="EMBL/GenBank/DDBJ databases">
        <title>Draft genome sequences of three monokaryotic isolates of the white-rot basidiomycete fungus Dichomitus squalens.</title>
        <authorList>
            <consortium name="DOE Joint Genome Institute"/>
            <person name="Lopez S.C."/>
            <person name="Andreopoulos B."/>
            <person name="Pangilinan J."/>
            <person name="Lipzen A."/>
            <person name="Riley R."/>
            <person name="Ahrendt S."/>
            <person name="Ng V."/>
            <person name="Barry K."/>
            <person name="Daum C."/>
            <person name="Grigoriev I.V."/>
            <person name="Hilden K.S."/>
            <person name="Makela M.R."/>
            <person name="de Vries R.P."/>
        </authorList>
    </citation>
    <scope>NUCLEOTIDE SEQUENCE [LARGE SCALE GENOMIC DNA]</scope>
    <source>
        <strain evidence="21">OM18370.1</strain>
    </source>
</reference>